<proteinExistence type="predicted"/>
<sequence>MMKISKGYQSFCNVLALGTPYRTKQSLVELEQSLNEFANVLDANEVLLFEKDIFLVFSQLAVTLIKNARKYFEKLERVAQIQSALTR</sequence>
<evidence type="ECO:0000313" key="3">
    <source>
        <dbReference type="Proteomes" id="UP000009046"/>
    </source>
</evidence>
<dbReference type="OrthoDB" id="10020193at2759"/>
<name>E0VQB7_PEDHC</name>
<dbReference type="InParanoid" id="E0VQB7"/>
<gene>
    <name evidence="2" type="primary">8240212</name>
    <name evidence="1" type="ORF">Phum_PHUM375900</name>
</gene>
<reference evidence="1" key="2">
    <citation type="submission" date="2007-04" db="EMBL/GenBank/DDBJ databases">
        <title>The genome of the human body louse.</title>
        <authorList>
            <consortium name="The Human Body Louse Genome Consortium"/>
            <person name="Kirkness E."/>
            <person name="Walenz B."/>
            <person name="Hass B."/>
            <person name="Bruggner R."/>
            <person name="Strausberg R."/>
        </authorList>
    </citation>
    <scope>NUCLEOTIDE SEQUENCE</scope>
    <source>
        <strain evidence="1">USDA</strain>
    </source>
</reference>
<dbReference type="EMBL" id="DS235418">
    <property type="protein sequence ID" value="EEB15573.1"/>
    <property type="molecule type" value="Genomic_DNA"/>
</dbReference>
<keyword evidence="3" id="KW-1185">Reference proteome</keyword>
<accession>E0VQB7</accession>
<dbReference type="AlphaFoldDB" id="E0VQB7"/>
<dbReference type="EMBL" id="AAZO01004393">
    <property type="status" value="NOT_ANNOTATED_CDS"/>
    <property type="molecule type" value="Genomic_DNA"/>
</dbReference>
<dbReference type="HOGENOM" id="CLU_2486041_0_0_1"/>
<reference evidence="1" key="1">
    <citation type="submission" date="2007-04" db="EMBL/GenBank/DDBJ databases">
        <title>Annotation of Pediculus humanus corporis strain USDA.</title>
        <authorList>
            <person name="Kirkness E."/>
            <person name="Hannick L."/>
            <person name="Hass B."/>
            <person name="Bruggner R."/>
            <person name="Lawson D."/>
            <person name="Bidwell S."/>
            <person name="Joardar V."/>
            <person name="Caler E."/>
            <person name="Walenz B."/>
            <person name="Inman J."/>
            <person name="Schobel S."/>
            <person name="Galinsky K."/>
            <person name="Amedeo P."/>
            <person name="Strausberg R."/>
        </authorList>
    </citation>
    <scope>NUCLEOTIDE SEQUENCE</scope>
    <source>
        <strain evidence="1">USDA</strain>
    </source>
</reference>
<evidence type="ECO:0000313" key="1">
    <source>
        <dbReference type="EMBL" id="EEB15573.1"/>
    </source>
</evidence>
<dbReference type="RefSeq" id="XP_002428311.1">
    <property type="nucleotide sequence ID" value="XM_002428266.1"/>
</dbReference>
<dbReference type="GeneID" id="8240212"/>
<protein>
    <submittedName>
        <fullName evidence="1 2">Uncharacterized protein</fullName>
    </submittedName>
</protein>
<dbReference type="EnsemblMetazoa" id="PHUM375900-RA">
    <property type="protein sequence ID" value="PHUM375900-PA"/>
    <property type="gene ID" value="PHUM375900"/>
</dbReference>
<evidence type="ECO:0000313" key="2">
    <source>
        <dbReference type="EnsemblMetazoa" id="PHUM375900-PA"/>
    </source>
</evidence>
<dbReference type="VEuPathDB" id="VectorBase:PHUM375900"/>
<reference evidence="2" key="3">
    <citation type="submission" date="2021-02" db="UniProtKB">
        <authorList>
            <consortium name="EnsemblMetazoa"/>
        </authorList>
    </citation>
    <scope>IDENTIFICATION</scope>
    <source>
        <strain evidence="2">USDA</strain>
    </source>
</reference>
<dbReference type="CTD" id="8240212"/>
<dbReference type="Proteomes" id="UP000009046">
    <property type="component" value="Unassembled WGS sequence"/>
</dbReference>
<dbReference type="Gene3D" id="3.30.450.190">
    <property type="match status" value="1"/>
</dbReference>
<dbReference type="KEGG" id="phu:Phum_PHUM375900"/>
<organism>
    <name type="scientific">Pediculus humanus subsp. corporis</name>
    <name type="common">Body louse</name>
    <dbReference type="NCBI Taxonomy" id="121224"/>
    <lineage>
        <taxon>Eukaryota</taxon>
        <taxon>Metazoa</taxon>
        <taxon>Ecdysozoa</taxon>
        <taxon>Arthropoda</taxon>
        <taxon>Hexapoda</taxon>
        <taxon>Insecta</taxon>
        <taxon>Pterygota</taxon>
        <taxon>Neoptera</taxon>
        <taxon>Paraneoptera</taxon>
        <taxon>Psocodea</taxon>
        <taxon>Troctomorpha</taxon>
        <taxon>Phthiraptera</taxon>
        <taxon>Anoplura</taxon>
        <taxon>Pediculidae</taxon>
        <taxon>Pediculus</taxon>
    </lineage>
</organism>